<dbReference type="WormBase" id="CBG22262">
    <property type="protein sequence ID" value="CBP29300"/>
    <property type="gene ID" value="WBGene00040864"/>
</dbReference>
<evidence type="ECO:0000313" key="3">
    <source>
        <dbReference type="WormBase" id="CBG22262"/>
    </source>
</evidence>
<dbReference type="InParanoid" id="A8Y1X4"/>
<sequence>MDSGSDVEPPPKVSKTEILTPSRAQKLKELHLSILAQYGINSEFEVSRPMDVVNNEVVCSLMALNVSKMDVFRITKSLLGLDGNEQCDLSKFRRRLTWIENQHKINQRRDKDKSFEFLKKSAFDVNFFVFQDAENCSESFSPKINPAEPDVIENVCGSSDLTVFREKETQTNSFTSVDLSWPANIPPFEKKIHDSCISQYVELRKKYKKLQKTLDTLKHWKVYNKSLISSSRLSKRSLKKAVDELVKKLEGLIGSHQYARQLLLNDDDRIGKKFFNASSGKHAFVIDFRISKGKTTAAVQYEGERKPIHIDFDHFQKSIDNGTFQFS</sequence>
<evidence type="ECO:0000313" key="2">
    <source>
        <dbReference type="Proteomes" id="UP000008549"/>
    </source>
</evidence>
<dbReference type="EMBL" id="HE601428">
    <property type="protein sequence ID" value="CAP38894.2"/>
    <property type="molecule type" value="Genomic_DNA"/>
</dbReference>
<dbReference type="KEGG" id="cbr:CBG_22262"/>
<keyword evidence="2" id="KW-1185">Reference proteome</keyword>
<dbReference type="STRING" id="6238.A8Y1X4"/>
<evidence type="ECO:0000313" key="1">
    <source>
        <dbReference type="EMBL" id="CAP38894.2"/>
    </source>
</evidence>
<dbReference type="GeneID" id="8581008"/>
<reference evidence="1 2" key="2">
    <citation type="journal article" date="2011" name="PLoS Genet.">
        <title>Caenorhabditis briggsae recombinant inbred line genotypes reveal inter-strain incompatibility and the evolution of recombination.</title>
        <authorList>
            <person name="Ross J.A."/>
            <person name="Koboldt D.C."/>
            <person name="Staisch J.E."/>
            <person name="Chamberlin H.M."/>
            <person name="Gupta B.P."/>
            <person name="Miller R.D."/>
            <person name="Baird S.E."/>
            <person name="Haag E.S."/>
        </authorList>
    </citation>
    <scope>NUCLEOTIDE SEQUENCE [LARGE SCALE GENOMIC DNA]</scope>
    <source>
        <strain evidence="1 2">AF16</strain>
    </source>
</reference>
<dbReference type="Proteomes" id="UP000008549">
    <property type="component" value="Unassembled WGS sequence"/>
</dbReference>
<reference evidence="1 2" key="1">
    <citation type="journal article" date="2003" name="PLoS Biol.">
        <title>The genome sequence of Caenorhabditis briggsae: a platform for comparative genomics.</title>
        <authorList>
            <person name="Stein L.D."/>
            <person name="Bao Z."/>
            <person name="Blasiar D."/>
            <person name="Blumenthal T."/>
            <person name="Brent M.R."/>
            <person name="Chen N."/>
            <person name="Chinwalla A."/>
            <person name="Clarke L."/>
            <person name="Clee C."/>
            <person name="Coghlan A."/>
            <person name="Coulson A."/>
            <person name="D'Eustachio P."/>
            <person name="Fitch D.H."/>
            <person name="Fulton L.A."/>
            <person name="Fulton R.E."/>
            <person name="Griffiths-Jones S."/>
            <person name="Harris T.W."/>
            <person name="Hillier L.W."/>
            <person name="Kamath R."/>
            <person name="Kuwabara P.E."/>
            <person name="Mardis E.R."/>
            <person name="Marra M.A."/>
            <person name="Miner T.L."/>
            <person name="Minx P."/>
            <person name="Mullikin J.C."/>
            <person name="Plumb R.W."/>
            <person name="Rogers J."/>
            <person name="Schein J.E."/>
            <person name="Sohrmann M."/>
            <person name="Spieth J."/>
            <person name="Stajich J.E."/>
            <person name="Wei C."/>
            <person name="Willey D."/>
            <person name="Wilson R.K."/>
            <person name="Durbin R."/>
            <person name="Waterston R.H."/>
        </authorList>
    </citation>
    <scope>NUCLEOTIDE SEQUENCE [LARGE SCALE GENOMIC DNA]</scope>
    <source>
        <strain evidence="1 2">AF16</strain>
    </source>
</reference>
<dbReference type="CTD" id="8581008"/>
<dbReference type="RefSeq" id="XP_045097526.1">
    <property type="nucleotide sequence ID" value="XM_045242318.1"/>
</dbReference>
<proteinExistence type="predicted"/>
<organism evidence="1 2">
    <name type="scientific">Caenorhabditis briggsae</name>
    <dbReference type="NCBI Taxonomy" id="6238"/>
    <lineage>
        <taxon>Eukaryota</taxon>
        <taxon>Metazoa</taxon>
        <taxon>Ecdysozoa</taxon>
        <taxon>Nematoda</taxon>
        <taxon>Chromadorea</taxon>
        <taxon>Rhabditida</taxon>
        <taxon>Rhabditina</taxon>
        <taxon>Rhabditomorpha</taxon>
        <taxon>Rhabditoidea</taxon>
        <taxon>Rhabditidae</taxon>
        <taxon>Peloderinae</taxon>
        <taxon>Caenorhabditis</taxon>
    </lineage>
</organism>
<dbReference type="AlphaFoldDB" id="A8Y1X4"/>
<dbReference type="HOGENOM" id="CLU_850553_0_0_1"/>
<protein>
    <submittedName>
        <fullName evidence="1">Protein CBG22262</fullName>
    </submittedName>
</protein>
<gene>
    <name evidence="1 3" type="ORF">CBG22262</name>
    <name evidence="1" type="ORF">CBG_22262</name>
</gene>
<name>A8Y1X4_CAEBR</name>
<accession>A8Y1X4</accession>